<dbReference type="SUPFAM" id="SSF55729">
    <property type="entry name" value="Acyl-CoA N-acyltransferases (Nat)"/>
    <property type="match status" value="1"/>
</dbReference>
<name>A0ABV4AY08_9BURK</name>
<keyword evidence="3" id="KW-1185">Reference proteome</keyword>
<evidence type="ECO:0000313" key="2">
    <source>
        <dbReference type="EMBL" id="MEY2249526.1"/>
    </source>
</evidence>
<reference evidence="2 3" key="1">
    <citation type="journal article" date="2016" name="Int. J. Syst. Evol. Microbiol.">
        <title>Description of Comamonas sediminis sp. nov., isolated from lagoon sediments.</title>
        <authorList>
            <person name="Subhash Y."/>
            <person name="Bang J.J."/>
            <person name="You T.H."/>
            <person name="Lee S.S."/>
        </authorList>
    </citation>
    <scope>NUCLEOTIDE SEQUENCE [LARGE SCALE GENOMIC DNA]</scope>
    <source>
        <strain evidence="2 3">JCM 31169</strain>
    </source>
</reference>
<organism evidence="2 3">
    <name type="scientific">Comamonas sediminis</name>
    <dbReference type="NCBI Taxonomy" id="1783360"/>
    <lineage>
        <taxon>Bacteria</taxon>
        <taxon>Pseudomonadati</taxon>
        <taxon>Pseudomonadota</taxon>
        <taxon>Betaproteobacteria</taxon>
        <taxon>Burkholderiales</taxon>
        <taxon>Comamonadaceae</taxon>
        <taxon>Comamonas</taxon>
    </lineage>
</organism>
<evidence type="ECO:0000313" key="3">
    <source>
        <dbReference type="Proteomes" id="UP001562178"/>
    </source>
</evidence>
<comment type="caution">
    <text evidence="2">The sequence shown here is derived from an EMBL/GenBank/DDBJ whole genome shotgun (WGS) entry which is preliminary data.</text>
</comment>
<gene>
    <name evidence="2" type="ORF">AB7A72_00785</name>
</gene>
<dbReference type="PROSITE" id="PS51186">
    <property type="entry name" value="GNAT"/>
    <property type="match status" value="1"/>
</dbReference>
<dbReference type="InterPro" id="IPR050276">
    <property type="entry name" value="MshD_Acetyltransferase"/>
</dbReference>
<dbReference type="PANTHER" id="PTHR43617:SF35">
    <property type="entry name" value="[RIBOSOMAL PROTEIN BS18]-ALANINE N-ACETYLTRANSFERASE"/>
    <property type="match status" value="1"/>
</dbReference>
<proteinExistence type="predicted"/>
<dbReference type="CDD" id="cd04301">
    <property type="entry name" value="NAT_SF"/>
    <property type="match status" value="1"/>
</dbReference>
<protein>
    <submittedName>
        <fullName evidence="2">N-acetyltransferase family protein</fullName>
    </submittedName>
</protein>
<dbReference type="InterPro" id="IPR016181">
    <property type="entry name" value="Acyl_CoA_acyltransferase"/>
</dbReference>
<sequence length="366" mass="40197">MNLRPADHSDLPTLFAIHRSVLRARIEQLWGWDEAWQRQNFSAECAAAVTSVVEVDGQTIGYLQVLEQESHLYVQNIALSADHQGQGIGSQLLKDLQLQAAARRLPLRLGAFRSNAAALSLYQRLGFRQTGETPTHTEMEWTADEPDMPAAEDNNAVLQHYFNASAPLLARHPQLLAPSEVLEQTAQLGFHPLVQQLGCYVLDDANTSDHHLLATRSPLAGCVVFLSHDGDTRAVFDSAASFLVAVQEAQPSDQEVPDLHPLLSPLAQDQAALAAFMHQLLDDQTLNEVLVALIPSLNLQDTALLRRLLDDEDFYLGEAVAMAIEKRPSPALLPLAQQAAAHAHPQVARAGKLAVQRIHQLGQRPR</sequence>
<dbReference type="RefSeq" id="WP_369458703.1">
    <property type="nucleotide sequence ID" value="NZ_JBGBDC010000001.1"/>
</dbReference>
<evidence type="ECO:0000259" key="1">
    <source>
        <dbReference type="PROSITE" id="PS51186"/>
    </source>
</evidence>
<feature type="domain" description="N-acetyltransferase" evidence="1">
    <location>
        <begin position="1"/>
        <end position="144"/>
    </location>
</feature>
<dbReference type="Proteomes" id="UP001562178">
    <property type="component" value="Unassembled WGS sequence"/>
</dbReference>
<accession>A0ABV4AY08</accession>
<dbReference type="Gene3D" id="3.40.630.30">
    <property type="match status" value="1"/>
</dbReference>
<dbReference type="PANTHER" id="PTHR43617">
    <property type="entry name" value="L-AMINO ACID N-ACETYLTRANSFERASE"/>
    <property type="match status" value="1"/>
</dbReference>
<dbReference type="Pfam" id="PF13508">
    <property type="entry name" value="Acetyltransf_7"/>
    <property type="match status" value="1"/>
</dbReference>
<dbReference type="InterPro" id="IPR000182">
    <property type="entry name" value="GNAT_dom"/>
</dbReference>
<dbReference type="EMBL" id="JBGBDC010000001">
    <property type="protein sequence ID" value="MEY2249526.1"/>
    <property type="molecule type" value="Genomic_DNA"/>
</dbReference>